<evidence type="ECO:0000259" key="15">
    <source>
        <dbReference type="PROSITE" id="PS51085"/>
    </source>
</evidence>
<keyword evidence="9" id="KW-0479">Metal-binding</keyword>
<comment type="similarity">
    <text evidence="4">In the C-terminal section; belongs to the prokaryotic molybdopterin-containing oxidoreductase family.</text>
</comment>
<dbReference type="InterPro" id="IPR041924">
    <property type="entry name" value="Formate_Dh-H_N"/>
</dbReference>
<keyword evidence="12" id="KW-0408">Iron</keyword>
<dbReference type="GO" id="GO:0003954">
    <property type="term" value="F:NADH dehydrogenase activity"/>
    <property type="evidence" value="ECO:0007669"/>
    <property type="project" value="TreeGrafter"/>
</dbReference>
<dbReference type="InterPro" id="IPR017900">
    <property type="entry name" value="4Fe4S_Fe_S_CS"/>
</dbReference>
<feature type="domain" description="4Fe-4S Mo/W bis-MGD-type" evidence="17">
    <location>
        <begin position="263"/>
        <end position="319"/>
    </location>
</feature>
<dbReference type="SMART" id="SM00929">
    <property type="entry name" value="NADH-G_4Fe-4S_3"/>
    <property type="match status" value="1"/>
</dbReference>
<evidence type="ECO:0000256" key="11">
    <source>
        <dbReference type="ARBA" id="ARBA00023002"/>
    </source>
</evidence>
<comment type="cofactor">
    <cofactor evidence="2">
        <name>Mo-bis(molybdopterin guanine dinucleotide)</name>
        <dbReference type="ChEBI" id="CHEBI:60539"/>
    </cofactor>
</comment>
<accession>A0AAT9P8C5</accession>
<dbReference type="SMART" id="SM00926">
    <property type="entry name" value="Molybdop_Fe4S4"/>
    <property type="match status" value="1"/>
</dbReference>
<keyword evidence="13" id="KW-0411">Iron-sulfur</keyword>
<dbReference type="GO" id="GO:0008863">
    <property type="term" value="F:formate dehydrogenase (NAD+) activity"/>
    <property type="evidence" value="ECO:0007669"/>
    <property type="project" value="UniProtKB-EC"/>
</dbReference>
<evidence type="ECO:0000256" key="2">
    <source>
        <dbReference type="ARBA" id="ARBA00001942"/>
    </source>
</evidence>
<dbReference type="InterPro" id="IPR001041">
    <property type="entry name" value="2Fe-2S_ferredoxin-type"/>
</dbReference>
<dbReference type="PANTHER" id="PTHR43105">
    <property type="entry name" value="RESPIRATORY NITRATE REDUCTASE"/>
    <property type="match status" value="1"/>
</dbReference>
<evidence type="ECO:0000256" key="1">
    <source>
        <dbReference type="ARBA" id="ARBA00000455"/>
    </source>
</evidence>
<dbReference type="FunFam" id="3.10.20.740:FF:000003">
    <property type="entry name" value="Formate dehydrogenase subunit alpha"/>
    <property type="match status" value="1"/>
</dbReference>
<dbReference type="Pfam" id="PF01568">
    <property type="entry name" value="Molydop_binding"/>
    <property type="match status" value="1"/>
</dbReference>
<dbReference type="PROSITE" id="PS51085">
    <property type="entry name" value="2FE2S_FER_2"/>
    <property type="match status" value="1"/>
</dbReference>
<sequence>MNDVTSQTVSITLNGKPMEVPDNVSILDYLRFKGIDVPALCYHPDLGAIETCDACIVEVNGELVRSCSTQLKDGDIVKTGSSEAFEAQMIAMDRILRNHELYCTVCDFNNGNCTVHNTVKNLKIDHQATAQSPKGAPKNIGKFYRYDPDQCILCGRCVQACQNVQVNETLMIDWELERPRVIWDGNTDLNIDDSSCVNCGHCSTVCPCNAMMEVGMVGEAGFLTGMLKDAFRPAVEVTKAVETGYTPLMAISDVEAEMRKDRIKKTKTVCTYCGVGCSFEVWTKGREVLKVEPSPEAPANQISTCVKGKFGWDFVNSGERLTKPLIREADGFREATWEEALDLISSKFKETIDTRGPERLAFITSSKCTNEESYLMQKLARQVVGTNNVDNCSRYCQSPATMGLWRTVGYGGDSGSITDIARAELIIGLGTNTAEAHPVIATRVKSAQKLHGSKLLVADIRKHELAERADMFVRPNPGSDLVWLNAVTKYIIDNNWQDQAFIDKHVNNYTALVEGLQKYTIDYAAEHTGMSKEEIIKIAEMIHEAKTTAVMWAMGVTQQRGGSDTSTAISNLLLVTGNYMKPGAGSYPLRGHNNVQGASDMGSMPTHLPGYQKIADKAVLEKFSKAWGVALNPNVGQNNHQMVDAMHADELDVLYLKGEDMGIVDSNINYVREGFEKLKFFVVQDIFFSKTAEYADVILPAAPSFEKEGTFSNTERRIQRLYQVMEPLEGTKPDWKIIQEIAQHMGADWDYAHPGDVMDEIASLTPIYSGVSYDRLEGFNSLQWPVKEDGTDSPLLFTEGFPFDDKKANFFPVDWTEPTEYEAQYDIHVNNGRLLEHFHEGNMTYRVKGLAMETPDAFLEISQELADERGIQTGNLVRLQSPYGKVDVRALITDRVFGKEVYLPMNDNGDAAINLLSSSIADKDTSTPAYKETKAKLIILDKGKKSPLPENNFRFGNRVPQMGVNVEAKWRRDDYVYPGDIVKMRGDR</sequence>
<dbReference type="GO" id="GO:0015942">
    <property type="term" value="P:formate metabolic process"/>
    <property type="evidence" value="ECO:0007669"/>
    <property type="project" value="InterPro"/>
</dbReference>
<evidence type="ECO:0000256" key="12">
    <source>
        <dbReference type="ARBA" id="ARBA00023004"/>
    </source>
</evidence>
<gene>
    <name evidence="19" type="primary">fdhF</name>
    <name evidence="19" type="ORF">KYI10_03895</name>
    <name evidence="20" type="ORF">QA541_03985</name>
</gene>
<dbReference type="GO" id="GO:0046872">
    <property type="term" value="F:metal ion binding"/>
    <property type="evidence" value="ECO:0007669"/>
    <property type="project" value="UniProtKB-KW"/>
</dbReference>
<reference evidence="19" key="1">
    <citation type="submission" date="2021-07" db="EMBL/GenBank/DDBJ databases">
        <title>Prevalence and characterization of methicillin-resistant Macrococcus spp. in food producing animals and meat in Switzerland in 2019.</title>
        <authorList>
            <person name="Keller J.E."/>
            <person name="Schwendener S."/>
            <person name="Neuenschwander J."/>
            <person name="Overesch G."/>
            <person name="Perreten V."/>
        </authorList>
    </citation>
    <scope>NUCLEOTIDE SEQUENCE</scope>
    <source>
        <strain evidence="19">19Msa1099</strain>
    </source>
</reference>
<keyword evidence="8" id="KW-0001">2Fe-2S</keyword>
<evidence type="ECO:0000256" key="14">
    <source>
        <dbReference type="ARBA" id="ARBA00034078"/>
    </source>
</evidence>
<dbReference type="EMBL" id="CP124577">
    <property type="protein sequence ID" value="WZE67429.1"/>
    <property type="molecule type" value="Genomic_DNA"/>
</dbReference>
<dbReference type="AlphaFoldDB" id="A0AAT9P8C5"/>
<dbReference type="InterPro" id="IPR050123">
    <property type="entry name" value="Prok_molybdopt-oxidoreductase"/>
</dbReference>
<evidence type="ECO:0000256" key="8">
    <source>
        <dbReference type="ARBA" id="ARBA00022714"/>
    </source>
</evidence>
<feature type="domain" description="2Fe-2S ferredoxin-type" evidence="15">
    <location>
        <begin position="7"/>
        <end position="83"/>
    </location>
</feature>
<keyword evidence="7" id="KW-0500">Molybdenum</keyword>
<evidence type="ECO:0000313" key="20">
    <source>
        <dbReference type="EMBL" id="WZE67429.1"/>
    </source>
</evidence>
<proteinExistence type="inferred from homology"/>
<dbReference type="FunFam" id="2.40.40.20:FF:000005">
    <property type="entry name" value="Periplasmic nitrate reductase"/>
    <property type="match status" value="1"/>
</dbReference>
<dbReference type="EMBL" id="CP079955">
    <property type="protein sequence ID" value="QYA33583.1"/>
    <property type="molecule type" value="Genomic_DNA"/>
</dbReference>
<evidence type="ECO:0000256" key="10">
    <source>
        <dbReference type="ARBA" id="ARBA00022737"/>
    </source>
</evidence>
<evidence type="ECO:0000256" key="9">
    <source>
        <dbReference type="ARBA" id="ARBA00022723"/>
    </source>
</evidence>
<dbReference type="InterPro" id="IPR006656">
    <property type="entry name" value="Mopterin_OxRdtase"/>
</dbReference>
<dbReference type="Pfam" id="PF00384">
    <property type="entry name" value="Molybdopterin"/>
    <property type="match status" value="1"/>
</dbReference>
<comment type="cofactor">
    <cofactor evidence="3">
        <name>[4Fe-4S] cluster</name>
        <dbReference type="ChEBI" id="CHEBI:49883"/>
    </cofactor>
</comment>
<evidence type="ECO:0000256" key="6">
    <source>
        <dbReference type="ARBA" id="ARBA00022485"/>
    </source>
</evidence>
<evidence type="ECO:0000256" key="7">
    <source>
        <dbReference type="ARBA" id="ARBA00022505"/>
    </source>
</evidence>
<dbReference type="GO" id="GO:0051539">
    <property type="term" value="F:4 iron, 4 sulfur cluster binding"/>
    <property type="evidence" value="ECO:0007669"/>
    <property type="project" value="UniProtKB-KW"/>
</dbReference>
<reference evidence="20" key="2">
    <citation type="submission" date="2023-04" db="EMBL/GenBank/DDBJ databases">
        <title>Macrococci isolated from food, foodproducing animals, and human clinical materials.</title>
        <authorList>
            <person name="Maslanova I."/>
            <person name="Svec P."/>
            <person name="Sedlacek I."/>
            <person name="Novakova D."/>
            <person name="Keller J.E."/>
            <person name="Schwendener S."/>
            <person name="Finstrlova A."/>
            <person name="Botka T."/>
            <person name="Kovarovic V."/>
            <person name="Petras P."/>
            <person name="Perreten V."/>
            <person name="Pantucek R."/>
        </authorList>
    </citation>
    <scope>NUCLEOTIDE SEQUENCE</scope>
    <source>
        <strain evidence="20">NRL/St 21/332</strain>
    </source>
</reference>
<dbReference type="Pfam" id="PF12838">
    <property type="entry name" value="Fer4_7"/>
    <property type="match status" value="1"/>
</dbReference>
<organism evidence="19">
    <name type="scientific">Macrococcus psychrotolerans</name>
    <dbReference type="NCBI Taxonomy" id="3039389"/>
    <lineage>
        <taxon>Bacteria</taxon>
        <taxon>Bacillati</taxon>
        <taxon>Bacillota</taxon>
        <taxon>Bacilli</taxon>
        <taxon>Bacillales</taxon>
        <taxon>Staphylococcaceae</taxon>
        <taxon>Macrococcus</taxon>
    </lineage>
</organism>
<evidence type="ECO:0000256" key="3">
    <source>
        <dbReference type="ARBA" id="ARBA00001966"/>
    </source>
</evidence>
<evidence type="ECO:0000259" key="16">
    <source>
        <dbReference type="PROSITE" id="PS51379"/>
    </source>
</evidence>
<evidence type="ECO:0000256" key="13">
    <source>
        <dbReference type="ARBA" id="ARBA00023014"/>
    </source>
</evidence>
<evidence type="ECO:0000256" key="4">
    <source>
        <dbReference type="ARBA" id="ARBA00007023"/>
    </source>
</evidence>
<dbReference type="GO" id="GO:0051537">
    <property type="term" value="F:2 iron, 2 sulfur cluster binding"/>
    <property type="evidence" value="ECO:0007669"/>
    <property type="project" value="UniProtKB-KW"/>
</dbReference>
<dbReference type="GO" id="GO:0022904">
    <property type="term" value="P:respiratory electron transport chain"/>
    <property type="evidence" value="ECO:0007669"/>
    <property type="project" value="TreeGrafter"/>
</dbReference>
<evidence type="ECO:0000259" key="18">
    <source>
        <dbReference type="PROSITE" id="PS51839"/>
    </source>
</evidence>
<dbReference type="InterPro" id="IPR019574">
    <property type="entry name" value="NADH_UbQ_OxRdtase_Gsu_4Fe4S-bd"/>
</dbReference>
<protein>
    <recommendedName>
        <fullName evidence="5">formate dehydrogenase</fullName>
        <ecNumber evidence="5">1.17.1.9</ecNumber>
    </recommendedName>
</protein>
<dbReference type="GO" id="GO:0016020">
    <property type="term" value="C:membrane"/>
    <property type="evidence" value="ECO:0007669"/>
    <property type="project" value="TreeGrafter"/>
</dbReference>
<dbReference type="Pfam" id="PF13510">
    <property type="entry name" value="Fer2_4"/>
    <property type="match status" value="1"/>
</dbReference>
<name>A0AAT9P8C5_9STAP</name>
<evidence type="ECO:0000259" key="17">
    <source>
        <dbReference type="PROSITE" id="PS51669"/>
    </source>
</evidence>
<dbReference type="Pfam" id="PF10588">
    <property type="entry name" value="NADH-G_4Fe-4S_3"/>
    <property type="match status" value="1"/>
</dbReference>
<dbReference type="CDD" id="cd02753">
    <property type="entry name" value="MopB_Formate-Dh-H"/>
    <property type="match status" value="1"/>
</dbReference>
<dbReference type="EC" id="1.17.1.9" evidence="5"/>
<keyword evidence="6" id="KW-0004">4Fe-4S</keyword>
<accession>A0AAU6RCC2</accession>
<dbReference type="GO" id="GO:0043546">
    <property type="term" value="F:molybdopterin cofactor binding"/>
    <property type="evidence" value="ECO:0007669"/>
    <property type="project" value="InterPro"/>
</dbReference>
<dbReference type="FunFam" id="3.40.228.10:FF:000002">
    <property type="entry name" value="Formate dehydrogenase subunit alpha"/>
    <property type="match status" value="1"/>
</dbReference>
<dbReference type="NCBIfam" id="TIGR01591">
    <property type="entry name" value="Fdh-alpha"/>
    <property type="match status" value="1"/>
</dbReference>
<dbReference type="PROSITE" id="PS51839">
    <property type="entry name" value="4FE4S_HC3"/>
    <property type="match status" value="1"/>
</dbReference>
<dbReference type="InterPro" id="IPR017896">
    <property type="entry name" value="4Fe4S_Fe-S-bd"/>
</dbReference>
<dbReference type="PIRSF" id="PIRSF036643">
    <property type="entry name" value="FDH_alpha"/>
    <property type="match status" value="1"/>
</dbReference>
<dbReference type="PANTHER" id="PTHR43105:SF14">
    <property type="entry name" value="FORMATE DEHYDROGENASE H"/>
    <property type="match status" value="1"/>
</dbReference>
<evidence type="ECO:0000313" key="19">
    <source>
        <dbReference type="EMBL" id="QYA33583.1"/>
    </source>
</evidence>
<dbReference type="RefSeq" id="WP_219494449.1">
    <property type="nucleotide sequence ID" value="NZ_CP124577.1"/>
</dbReference>
<keyword evidence="11 19" id="KW-0560">Oxidoreductase</keyword>
<comment type="catalytic activity">
    <reaction evidence="1">
        <text>formate + NAD(+) = CO2 + NADH</text>
        <dbReference type="Rhea" id="RHEA:15985"/>
        <dbReference type="ChEBI" id="CHEBI:15740"/>
        <dbReference type="ChEBI" id="CHEBI:16526"/>
        <dbReference type="ChEBI" id="CHEBI:57540"/>
        <dbReference type="ChEBI" id="CHEBI:57945"/>
        <dbReference type="EC" id="1.17.1.9"/>
    </reaction>
</comment>
<dbReference type="InterPro" id="IPR006657">
    <property type="entry name" value="MoPterin_dinucl-bd_dom"/>
</dbReference>
<keyword evidence="10" id="KW-0677">Repeat</keyword>
<dbReference type="InterPro" id="IPR006478">
    <property type="entry name" value="Formate_DH_asu"/>
</dbReference>
<dbReference type="FunFam" id="3.30.70.20:FF:000032">
    <property type="entry name" value="Formate dehydrogenase, alpha subunit"/>
    <property type="match status" value="1"/>
</dbReference>
<feature type="domain" description="4Fe-4S ferredoxin-type" evidence="16">
    <location>
        <begin position="187"/>
        <end position="216"/>
    </location>
</feature>
<comment type="cofactor">
    <cofactor evidence="14">
        <name>[2Fe-2S] cluster</name>
        <dbReference type="ChEBI" id="CHEBI:190135"/>
    </cofactor>
</comment>
<dbReference type="CDD" id="cd00207">
    <property type="entry name" value="fer2"/>
    <property type="match status" value="1"/>
</dbReference>
<dbReference type="PROSITE" id="PS51379">
    <property type="entry name" value="4FE4S_FER_2"/>
    <property type="match status" value="2"/>
</dbReference>
<evidence type="ECO:0000256" key="5">
    <source>
        <dbReference type="ARBA" id="ARBA00013128"/>
    </source>
</evidence>
<dbReference type="InterPro" id="IPR006963">
    <property type="entry name" value="Mopterin_OxRdtase_4Fe-4S_dom"/>
</dbReference>
<feature type="domain" description="4Fe-4S His(Cys)3-ligated-type" evidence="18">
    <location>
        <begin position="83"/>
        <end position="123"/>
    </location>
</feature>
<dbReference type="Pfam" id="PF04879">
    <property type="entry name" value="Molybdop_Fe4S4"/>
    <property type="match status" value="1"/>
</dbReference>
<dbReference type="PROSITE" id="PS51669">
    <property type="entry name" value="4FE4S_MOW_BIS_MGD"/>
    <property type="match status" value="1"/>
</dbReference>
<feature type="domain" description="4Fe-4S ferredoxin-type" evidence="16">
    <location>
        <begin position="142"/>
        <end position="169"/>
    </location>
</feature>
<dbReference type="PROSITE" id="PS00198">
    <property type="entry name" value="4FE4S_FER_1"/>
    <property type="match status" value="1"/>
</dbReference>
<dbReference type="FunFam" id="2.20.25.90:FF:000001">
    <property type="entry name" value="Formate dehydrogenase subunit alpha"/>
    <property type="match status" value="1"/>
</dbReference>